<dbReference type="Proteomes" id="UP001652623">
    <property type="component" value="Chromosome 7"/>
</dbReference>
<dbReference type="GO" id="GO:0000077">
    <property type="term" value="P:DNA damage checkpoint signaling"/>
    <property type="evidence" value="ECO:0007669"/>
    <property type="project" value="TreeGrafter"/>
</dbReference>
<dbReference type="GO" id="GO:0005634">
    <property type="term" value="C:nucleus"/>
    <property type="evidence" value="ECO:0007669"/>
    <property type="project" value="UniProtKB-SubCell"/>
</dbReference>
<dbReference type="Gene3D" id="3.40.50.300">
    <property type="entry name" value="P-loop containing nucleotide triphosphate hydrolases"/>
    <property type="match status" value="1"/>
</dbReference>
<dbReference type="KEGG" id="zju:107407170"/>
<keyword evidence="6" id="KW-0539">Nucleus</keyword>
<dbReference type="GO" id="GO:0006281">
    <property type="term" value="P:DNA repair"/>
    <property type="evidence" value="ECO:0007669"/>
    <property type="project" value="InterPro"/>
</dbReference>
<evidence type="ECO:0000256" key="5">
    <source>
        <dbReference type="ARBA" id="ARBA00022840"/>
    </source>
</evidence>
<dbReference type="InParanoid" id="A0A6P6FVD0"/>
<name>A0A6P6FVD0_ZIZJJ</name>
<feature type="region of interest" description="Disordered" evidence="8">
    <location>
        <begin position="1"/>
        <end position="57"/>
    </location>
</feature>
<dbReference type="InterPro" id="IPR027417">
    <property type="entry name" value="P-loop_NTPase"/>
</dbReference>
<dbReference type="GeneID" id="107407170"/>
<sequence>MGKRNTLVVLSSDDEGERSLSSNHRYSKSKSSSTVPRANPKRSKKARGPGSTSSLSKESCNWDEIRFFCEDLDEGLSGCKLATGSGRSNKKELWVDKYKPRFLDELAVNKKKVEEVKLWFEERLKSSKDKFSSHVLVVTGPAGVGKSATIHVIASRLGATLSEWNTPTPILWQEHLHNSTTGIHYRSKLDEFENFVERVSKYGMIPAFIDKDAKSSMILLIDDLPVTNGRVALGRLKNCLYILVRSTQIPTAILFTNYGEADSADHTNLYLEELQLSLESAGACKNPQVAFNPITHNSIKKILSKICRQEQHNVPAEQIDLIAKSSGGDIRQAITSLQFFCLKPSLMRSLSLSSPFPTLFNGKPDEVNIVDSGISLHFGRDETLSLFHALGKFLHNKREIENTMELDGDEFFVRKELSRLPLKMEAPEKILCQAHGQARPIADFLHENVQDFLSDEAINDAWTVASYLGDADLLLATFRGMLARHNEVENVLQSAAASVAVRGVLFGNFHPLPPRWHAIRRPKLWQIEQSSLSNKKEMVKRRYDLSKGLSSSDATAIAIDYTPLIKWLGFGAAGGRETCEGNGKEEEIIDMMNLDEQESFSDDEIEDW</sequence>
<proteinExistence type="inferred from homology"/>
<dbReference type="GO" id="GO:0003682">
    <property type="term" value="F:chromatin binding"/>
    <property type="evidence" value="ECO:0007669"/>
    <property type="project" value="TreeGrafter"/>
</dbReference>
<feature type="compositionally biased region" description="Low complexity" evidence="8">
    <location>
        <begin position="19"/>
        <end position="33"/>
    </location>
</feature>
<evidence type="ECO:0000256" key="8">
    <source>
        <dbReference type="SAM" id="MobiDB-lite"/>
    </source>
</evidence>
<evidence type="ECO:0000256" key="4">
    <source>
        <dbReference type="ARBA" id="ARBA00022763"/>
    </source>
</evidence>
<keyword evidence="4" id="KW-0227">DNA damage</keyword>
<dbReference type="GO" id="GO:0033314">
    <property type="term" value="P:mitotic DNA replication checkpoint signaling"/>
    <property type="evidence" value="ECO:0007669"/>
    <property type="project" value="TreeGrafter"/>
</dbReference>
<evidence type="ECO:0000313" key="10">
    <source>
        <dbReference type="RefSeq" id="XP_024925495.3"/>
    </source>
</evidence>
<evidence type="ECO:0000256" key="2">
    <source>
        <dbReference type="ARBA" id="ARBA00006168"/>
    </source>
</evidence>
<dbReference type="AlphaFoldDB" id="A0A6P6FVD0"/>
<organism evidence="9 10">
    <name type="scientific">Ziziphus jujuba</name>
    <name type="common">Chinese jujube</name>
    <name type="synonym">Ziziphus sativa</name>
    <dbReference type="NCBI Taxonomy" id="326968"/>
    <lineage>
        <taxon>Eukaryota</taxon>
        <taxon>Viridiplantae</taxon>
        <taxon>Streptophyta</taxon>
        <taxon>Embryophyta</taxon>
        <taxon>Tracheophyta</taxon>
        <taxon>Spermatophyta</taxon>
        <taxon>Magnoliopsida</taxon>
        <taxon>eudicotyledons</taxon>
        <taxon>Gunneridae</taxon>
        <taxon>Pentapetalae</taxon>
        <taxon>rosids</taxon>
        <taxon>fabids</taxon>
        <taxon>Rosales</taxon>
        <taxon>Rhamnaceae</taxon>
        <taxon>Paliureae</taxon>
        <taxon>Ziziphus</taxon>
    </lineage>
</organism>
<comment type="subcellular location">
    <subcellularLocation>
        <location evidence="1">Nucleus</location>
    </subcellularLocation>
</comment>
<evidence type="ECO:0000256" key="3">
    <source>
        <dbReference type="ARBA" id="ARBA00022741"/>
    </source>
</evidence>
<dbReference type="InterPro" id="IPR047854">
    <property type="entry name" value="RFC_lid"/>
</dbReference>
<dbReference type="SUPFAM" id="SSF52540">
    <property type="entry name" value="P-loop containing nucleoside triphosphate hydrolases"/>
    <property type="match status" value="1"/>
</dbReference>
<dbReference type="RefSeq" id="XP_024925495.3">
    <property type="nucleotide sequence ID" value="XM_025069727.3"/>
</dbReference>
<evidence type="ECO:0000256" key="6">
    <source>
        <dbReference type="ARBA" id="ARBA00023242"/>
    </source>
</evidence>
<keyword evidence="5" id="KW-0067">ATP-binding</keyword>
<comment type="similarity">
    <text evidence="2">Belongs to the rad17/RAD24 family.</text>
</comment>
<dbReference type="Gene3D" id="1.10.8.60">
    <property type="match status" value="1"/>
</dbReference>
<protein>
    <submittedName>
        <fullName evidence="10">Cell cycle checkpoint protein RAD17 isoform X1</fullName>
    </submittedName>
</protein>
<dbReference type="InterPro" id="IPR004582">
    <property type="entry name" value="Checkpoint_prot_Rad17_Rad24"/>
</dbReference>
<dbReference type="Pfam" id="PF03215">
    <property type="entry name" value="Rad17"/>
    <property type="match status" value="1"/>
</dbReference>
<evidence type="ECO:0000256" key="7">
    <source>
        <dbReference type="ARBA" id="ARBA00023306"/>
    </source>
</evidence>
<accession>A0A6P6FVD0</accession>
<dbReference type="FunCoup" id="A0A6P6FVD0">
    <property type="interactions" value="2931"/>
</dbReference>
<reference evidence="10" key="1">
    <citation type="submission" date="2025-08" db="UniProtKB">
        <authorList>
            <consortium name="RefSeq"/>
        </authorList>
    </citation>
    <scope>IDENTIFICATION</scope>
    <source>
        <tissue evidence="10">Seedling</tissue>
    </source>
</reference>
<keyword evidence="3" id="KW-0547">Nucleotide-binding</keyword>
<gene>
    <name evidence="10" type="primary">LOC107407170</name>
</gene>
<dbReference type="GO" id="GO:0005524">
    <property type="term" value="F:ATP binding"/>
    <property type="evidence" value="ECO:0007669"/>
    <property type="project" value="UniProtKB-KW"/>
</dbReference>
<dbReference type="PANTHER" id="PTHR12172:SF0">
    <property type="entry name" value="CELL CYCLE CHECKPOINT PROTEIN RAD17"/>
    <property type="match status" value="1"/>
</dbReference>
<keyword evidence="7" id="KW-0131">Cell cycle</keyword>
<keyword evidence="9" id="KW-1185">Reference proteome</keyword>
<dbReference type="CDD" id="cd18140">
    <property type="entry name" value="HLD_clamp_RFC"/>
    <property type="match status" value="1"/>
</dbReference>
<evidence type="ECO:0000256" key="1">
    <source>
        <dbReference type="ARBA" id="ARBA00004123"/>
    </source>
</evidence>
<evidence type="ECO:0000313" key="9">
    <source>
        <dbReference type="Proteomes" id="UP001652623"/>
    </source>
</evidence>
<dbReference type="PANTHER" id="PTHR12172">
    <property type="entry name" value="CELL CYCLE CHECKPOINT PROTEIN RAD17"/>
    <property type="match status" value="1"/>
</dbReference>
<dbReference type="GO" id="GO:0003689">
    <property type="term" value="F:DNA clamp loader activity"/>
    <property type="evidence" value="ECO:0007669"/>
    <property type="project" value="TreeGrafter"/>
</dbReference>